<keyword evidence="2" id="KW-1185">Reference proteome</keyword>
<dbReference type="Pfam" id="PF24996">
    <property type="entry name" value="NANM"/>
    <property type="match status" value="2"/>
</dbReference>
<dbReference type="InterPro" id="IPR056734">
    <property type="entry name" value="NANM"/>
</dbReference>
<dbReference type="STRING" id="485917.Phep_3569"/>
<organism evidence="1 2">
    <name type="scientific">Pedobacter heparinus (strain ATCC 13125 / DSM 2366 / CIP 104194 / JCM 7457 / NBRC 12017 / NCIMB 9290 / NRRL B-14731 / HIM 762-3)</name>
    <dbReference type="NCBI Taxonomy" id="485917"/>
    <lineage>
        <taxon>Bacteria</taxon>
        <taxon>Pseudomonadati</taxon>
        <taxon>Bacteroidota</taxon>
        <taxon>Sphingobacteriia</taxon>
        <taxon>Sphingobacteriales</taxon>
        <taxon>Sphingobacteriaceae</taxon>
        <taxon>Pedobacter</taxon>
    </lineage>
</organism>
<dbReference type="eggNOG" id="COG3055">
    <property type="taxonomic scope" value="Bacteria"/>
</dbReference>
<evidence type="ECO:0000313" key="2">
    <source>
        <dbReference type="Proteomes" id="UP000000852"/>
    </source>
</evidence>
<dbReference type="HOGENOM" id="CLU_054027_1_0_10"/>
<dbReference type="Proteomes" id="UP000000852">
    <property type="component" value="Chromosome"/>
</dbReference>
<dbReference type="KEGG" id="phe:Phep_3569"/>
<dbReference type="EMBL" id="CP001681">
    <property type="protein sequence ID" value="ACU05760.1"/>
    <property type="molecule type" value="Genomic_DNA"/>
</dbReference>
<sequence length="356" mass="39040">MKLLSIYLFLLGNIMLTTINSKAQVMPVFSELTSLPDSEGYAGMFAGVSNGRLFCLGGANFPDKRPWEGGKKKWYDEIYMFQEGKDWVKLADKLPSPLGYGITVSYKNQFIIVGGNHAAGFSDKVYGYEWTDGRLKMVHYPQLPVPLANMAGTLVGQLIILAGGNSSATGRAGKQCYVLDLEAIDSGWSALPSWPGRERMLPLCAVYGGMFYLFGGETTGINSLSQHYRLILDDAYSFKPKKVDGRWTGTWTTLSRMPKGLSAGGSPLPVLENGDVVFWGGVDALTSLHTDPLSHPGISADVQLYNLNSDTWKYAGKKLGIAAPVTLPVVNWNGRWLYISGEIKPGIRTNKIYELK</sequence>
<reference evidence="1 2" key="1">
    <citation type="journal article" date="2009" name="Stand. Genomic Sci.">
        <title>Complete genome sequence of Pedobacter heparinus type strain (HIM 762-3).</title>
        <authorList>
            <person name="Han C."/>
            <person name="Spring S."/>
            <person name="Lapidus A."/>
            <person name="Del Rio T.G."/>
            <person name="Tice H."/>
            <person name="Copeland A."/>
            <person name="Cheng J.F."/>
            <person name="Lucas S."/>
            <person name="Chen F."/>
            <person name="Nolan M."/>
            <person name="Bruce D."/>
            <person name="Goodwin L."/>
            <person name="Pitluck S."/>
            <person name="Ivanova N."/>
            <person name="Mavromatis K."/>
            <person name="Mikhailova N."/>
            <person name="Pati A."/>
            <person name="Chen A."/>
            <person name="Palaniappan K."/>
            <person name="Land M."/>
            <person name="Hauser L."/>
            <person name="Chang Y.J."/>
            <person name="Jeffries C.C."/>
            <person name="Saunders E."/>
            <person name="Chertkov O."/>
            <person name="Brettin T."/>
            <person name="Goker M."/>
            <person name="Rohde M."/>
            <person name="Bristow J."/>
            <person name="Eisen J.A."/>
            <person name="Markowitz V."/>
            <person name="Hugenholtz P."/>
            <person name="Kyrpides N.C."/>
            <person name="Klenk H.P."/>
            <person name="Detter J.C."/>
        </authorList>
    </citation>
    <scope>NUCLEOTIDE SEQUENCE [LARGE SCALE GENOMIC DNA]</scope>
    <source>
        <strain evidence="2">ATCC 13125 / DSM 2366 / CIP 104194 / JCM 7457 / NBRC 12017 / NCIMB 9290 / NRRL B-14731 / HIM 762-3</strain>
    </source>
</reference>
<name>C6XTI2_PEDHD</name>
<dbReference type="SUPFAM" id="SSF117281">
    <property type="entry name" value="Kelch motif"/>
    <property type="match status" value="1"/>
</dbReference>
<dbReference type="InterPro" id="IPR015915">
    <property type="entry name" value="Kelch-typ_b-propeller"/>
</dbReference>
<accession>C6XTI2</accession>
<dbReference type="Gene3D" id="2.120.10.80">
    <property type="entry name" value="Kelch-type beta propeller"/>
    <property type="match status" value="1"/>
</dbReference>
<protein>
    <submittedName>
        <fullName evidence="1">Kelch repeat-containing protein</fullName>
    </submittedName>
</protein>
<proteinExistence type="predicted"/>
<gene>
    <name evidence="1" type="ordered locus">Phep_3569</name>
</gene>
<dbReference type="AlphaFoldDB" id="C6XTI2"/>
<evidence type="ECO:0000313" key="1">
    <source>
        <dbReference type="EMBL" id="ACU05760.1"/>
    </source>
</evidence>